<protein>
    <recommendedName>
        <fullName evidence="8">Zn(2)-C6 fungal-type domain-containing protein</fullName>
    </recommendedName>
</protein>
<evidence type="ECO:0000256" key="6">
    <source>
        <dbReference type="ARBA" id="ARBA00023242"/>
    </source>
</evidence>
<dbReference type="GO" id="GO:0000981">
    <property type="term" value="F:DNA-binding transcription factor activity, RNA polymerase II-specific"/>
    <property type="evidence" value="ECO:0007669"/>
    <property type="project" value="InterPro"/>
</dbReference>
<name>A0A9W4MZ82_PENOL</name>
<evidence type="ECO:0000256" key="1">
    <source>
        <dbReference type="ARBA" id="ARBA00004123"/>
    </source>
</evidence>
<dbReference type="Pfam" id="PF04082">
    <property type="entry name" value="Fungal_trans"/>
    <property type="match status" value="1"/>
</dbReference>
<dbReference type="AlphaFoldDB" id="A0A9W4MZ82"/>
<dbReference type="PANTHER" id="PTHR31001:SF45">
    <property type="entry name" value="ZN(II)2CYS6 TRANSCRIPTION FACTOR (EUROFUNG)"/>
    <property type="match status" value="1"/>
</dbReference>
<dbReference type="InterPro" id="IPR007219">
    <property type="entry name" value="XnlR_reg_dom"/>
</dbReference>
<proteinExistence type="predicted"/>
<dbReference type="PROSITE" id="PS50048">
    <property type="entry name" value="ZN2_CY6_FUNGAL_2"/>
    <property type="match status" value="1"/>
</dbReference>
<feature type="domain" description="Zn(2)-C6 fungal-type" evidence="8">
    <location>
        <begin position="18"/>
        <end position="47"/>
    </location>
</feature>
<dbReference type="SMART" id="SM00066">
    <property type="entry name" value="GAL4"/>
    <property type="match status" value="1"/>
</dbReference>
<keyword evidence="10" id="KW-1185">Reference proteome</keyword>
<dbReference type="OrthoDB" id="2269373at2759"/>
<dbReference type="GO" id="GO:0008270">
    <property type="term" value="F:zinc ion binding"/>
    <property type="evidence" value="ECO:0007669"/>
    <property type="project" value="InterPro"/>
</dbReference>
<evidence type="ECO:0000256" key="3">
    <source>
        <dbReference type="ARBA" id="ARBA00023015"/>
    </source>
</evidence>
<dbReference type="Gene3D" id="4.10.240.10">
    <property type="entry name" value="Zn(2)-C6 fungal-type DNA-binding domain"/>
    <property type="match status" value="1"/>
</dbReference>
<evidence type="ECO:0000313" key="10">
    <source>
        <dbReference type="Proteomes" id="UP001153618"/>
    </source>
</evidence>
<feature type="region of interest" description="Disordered" evidence="7">
    <location>
        <begin position="628"/>
        <end position="649"/>
    </location>
</feature>
<dbReference type="Proteomes" id="UP001153618">
    <property type="component" value="Unassembled WGS sequence"/>
</dbReference>
<evidence type="ECO:0000313" key="9">
    <source>
        <dbReference type="EMBL" id="CAG8178397.1"/>
    </source>
</evidence>
<dbReference type="SUPFAM" id="SSF57701">
    <property type="entry name" value="Zn2/Cys6 DNA-binding domain"/>
    <property type="match status" value="1"/>
</dbReference>
<keyword evidence="5" id="KW-0804">Transcription</keyword>
<dbReference type="EMBL" id="CAJVOS010000038">
    <property type="protein sequence ID" value="CAG8178397.1"/>
    <property type="molecule type" value="Genomic_DNA"/>
</dbReference>
<dbReference type="PANTHER" id="PTHR31001">
    <property type="entry name" value="UNCHARACTERIZED TRANSCRIPTIONAL REGULATORY PROTEIN"/>
    <property type="match status" value="1"/>
</dbReference>
<evidence type="ECO:0000256" key="4">
    <source>
        <dbReference type="ARBA" id="ARBA00023125"/>
    </source>
</evidence>
<feature type="compositionally biased region" description="Polar residues" evidence="7">
    <location>
        <begin position="630"/>
        <end position="645"/>
    </location>
</feature>
<dbReference type="SMART" id="SM00906">
    <property type="entry name" value="Fungal_trans"/>
    <property type="match status" value="1"/>
</dbReference>
<evidence type="ECO:0000256" key="5">
    <source>
        <dbReference type="ARBA" id="ARBA00023163"/>
    </source>
</evidence>
<evidence type="ECO:0000256" key="7">
    <source>
        <dbReference type="SAM" id="MobiDB-lite"/>
    </source>
</evidence>
<evidence type="ECO:0000256" key="2">
    <source>
        <dbReference type="ARBA" id="ARBA00022723"/>
    </source>
</evidence>
<gene>
    <name evidence="9" type="ORF">POLS_LOCUS6871</name>
</gene>
<organism evidence="9 10">
    <name type="scientific">Penicillium olsonii</name>
    <dbReference type="NCBI Taxonomy" id="99116"/>
    <lineage>
        <taxon>Eukaryota</taxon>
        <taxon>Fungi</taxon>
        <taxon>Dikarya</taxon>
        <taxon>Ascomycota</taxon>
        <taxon>Pezizomycotina</taxon>
        <taxon>Eurotiomycetes</taxon>
        <taxon>Eurotiomycetidae</taxon>
        <taxon>Eurotiales</taxon>
        <taxon>Aspergillaceae</taxon>
        <taxon>Penicillium</taxon>
    </lineage>
</organism>
<feature type="region of interest" description="Disordered" evidence="7">
    <location>
        <begin position="413"/>
        <end position="440"/>
    </location>
</feature>
<dbReference type="GO" id="GO:0005634">
    <property type="term" value="C:nucleus"/>
    <property type="evidence" value="ECO:0007669"/>
    <property type="project" value="UniProtKB-SubCell"/>
</dbReference>
<sequence length="710" mass="79468">MISDFSAPTMSGITRGHSCTLCQRRKVRCDKQKPCGNCVKAKAECTVIPQRLGTKRNTPRPVNDLAKRLKKYEELMSRHGIDFSSNLDDAHDRDDPETSIAGNPPSIQSASSRFPSRTHDQRNSKWFAYYNEYQTTNQMFHSGSNEESDRPTVHRAFDAMFDETIGFPFITGNSPTSTGLSLPSSIQSIQLWQIYINNINPLLGISHIPTLQSRFIEASTDLSQAPEPLRALMFGIYFTAVNSMTEDEVQAKFGETKSAFMAMTREGTERALLSASFMKSNDIMVLQAYVLYLIGLRLYVDPRSQFCYIGIAVRIATRLGLHRDGAQFGISPFETEQRRRLWWQIVVLDKRIADLTGSPTSALTSMGTDCRFPLNVNDIDLHPDAKEPPSLSTAVTESTFPLTRIEIMIASAPDGIRPDPKVPRSFQAHDGSSALLSKRPPREQTDHLDRYCAYMDSTYLKKCNLNIPIQLFTFLMTRVSLYKLRVLDFVCRDDSSADGDDKRRGTAFSAAIDLLESDNQIHHTESLHGFIWYSQMQMPLPGYLFLANELCHRTTGDHCQRAWNAILQSPYHQGLSRNLRSPLHVGLGQAILKAWDARQNAEMQLGRSLQQPDLVAALRISLVDHCSGQAPKQPSAQDTEGSNRPCSPGPCQMNGTADLLFNPTSTYQPTGPMHDVLPSIEMDYNEMAWTNLMQSGAIGGFWGNLESLGE</sequence>
<dbReference type="CDD" id="cd12148">
    <property type="entry name" value="fungal_TF_MHR"/>
    <property type="match status" value="1"/>
</dbReference>
<keyword evidence="4" id="KW-0238">DNA-binding</keyword>
<dbReference type="Pfam" id="PF00172">
    <property type="entry name" value="Zn_clus"/>
    <property type="match status" value="1"/>
</dbReference>
<dbReference type="InterPro" id="IPR050613">
    <property type="entry name" value="Sec_Metabolite_Reg"/>
</dbReference>
<reference evidence="9" key="1">
    <citation type="submission" date="2021-07" db="EMBL/GenBank/DDBJ databases">
        <authorList>
            <person name="Branca A.L. A."/>
        </authorList>
    </citation>
    <scope>NUCLEOTIDE SEQUENCE</scope>
</reference>
<evidence type="ECO:0000259" key="8">
    <source>
        <dbReference type="PROSITE" id="PS50048"/>
    </source>
</evidence>
<dbReference type="CDD" id="cd00067">
    <property type="entry name" value="GAL4"/>
    <property type="match status" value="1"/>
</dbReference>
<comment type="subcellular location">
    <subcellularLocation>
        <location evidence="1">Nucleus</location>
    </subcellularLocation>
</comment>
<keyword evidence="2" id="KW-0479">Metal-binding</keyword>
<dbReference type="InterPro" id="IPR036864">
    <property type="entry name" value="Zn2-C6_fun-type_DNA-bd_sf"/>
</dbReference>
<feature type="region of interest" description="Disordered" evidence="7">
    <location>
        <begin position="83"/>
        <end position="119"/>
    </location>
</feature>
<accession>A0A9W4MZ82</accession>
<dbReference type="GO" id="GO:0006351">
    <property type="term" value="P:DNA-templated transcription"/>
    <property type="evidence" value="ECO:0007669"/>
    <property type="project" value="InterPro"/>
</dbReference>
<dbReference type="GO" id="GO:0003677">
    <property type="term" value="F:DNA binding"/>
    <property type="evidence" value="ECO:0007669"/>
    <property type="project" value="UniProtKB-KW"/>
</dbReference>
<dbReference type="InterPro" id="IPR001138">
    <property type="entry name" value="Zn2Cys6_DnaBD"/>
</dbReference>
<feature type="compositionally biased region" description="Polar residues" evidence="7">
    <location>
        <begin position="105"/>
        <end position="115"/>
    </location>
</feature>
<keyword evidence="6" id="KW-0539">Nucleus</keyword>
<keyword evidence="3" id="KW-0805">Transcription regulation</keyword>
<comment type="caution">
    <text evidence="9">The sequence shown here is derived from an EMBL/GenBank/DDBJ whole genome shotgun (WGS) entry which is preliminary data.</text>
</comment>